<feature type="region of interest" description="Disordered" evidence="1">
    <location>
        <begin position="364"/>
        <end position="394"/>
    </location>
</feature>
<proteinExistence type="predicted"/>
<name>A0ABN2T1A5_9ACTN</name>
<feature type="compositionally biased region" description="Low complexity" evidence="1">
    <location>
        <begin position="247"/>
        <end position="265"/>
    </location>
</feature>
<organism evidence="3 4">
    <name type="scientific">Catenulispora subtropica</name>
    <dbReference type="NCBI Taxonomy" id="450798"/>
    <lineage>
        <taxon>Bacteria</taxon>
        <taxon>Bacillati</taxon>
        <taxon>Actinomycetota</taxon>
        <taxon>Actinomycetes</taxon>
        <taxon>Catenulisporales</taxon>
        <taxon>Catenulisporaceae</taxon>
        <taxon>Catenulispora</taxon>
    </lineage>
</organism>
<evidence type="ECO:0000256" key="1">
    <source>
        <dbReference type="SAM" id="MobiDB-lite"/>
    </source>
</evidence>
<evidence type="ECO:0000259" key="2">
    <source>
        <dbReference type="Pfam" id="PF11268"/>
    </source>
</evidence>
<reference evidence="3 4" key="1">
    <citation type="journal article" date="2019" name="Int. J. Syst. Evol. Microbiol.">
        <title>The Global Catalogue of Microorganisms (GCM) 10K type strain sequencing project: providing services to taxonomists for standard genome sequencing and annotation.</title>
        <authorList>
            <consortium name="The Broad Institute Genomics Platform"/>
            <consortium name="The Broad Institute Genome Sequencing Center for Infectious Disease"/>
            <person name="Wu L."/>
            <person name="Ma J."/>
        </authorList>
    </citation>
    <scope>NUCLEOTIDE SEQUENCE [LARGE SCALE GENOMIC DNA]</scope>
    <source>
        <strain evidence="3 4">JCM 16013</strain>
    </source>
</reference>
<feature type="compositionally biased region" description="Basic and acidic residues" evidence="1">
    <location>
        <begin position="267"/>
        <end position="292"/>
    </location>
</feature>
<dbReference type="InterPro" id="IPR047682">
    <property type="entry name" value="SepH-like"/>
</dbReference>
<feature type="compositionally biased region" description="Low complexity" evidence="1">
    <location>
        <begin position="299"/>
        <end position="312"/>
    </location>
</feature>
<protein>
    <recommendedName>
        <fullName evidence="2">DUF3071 domain-containing protein</fullName>
    </recommendedName>
</protein>
<dbReference type="EMBL" id="BAAAQM010000057">
    <property type="protein sequence ID" value="GAA1996499.1"/>
    <property type="molecule type" value="Genomic_DNA"/>
</dbReference>
<dbReference type="Pfam" id="PF11268">
    <property type="entry name" value="DUF3071"/>
    <property type="match status" value="1"/>
</dbReference>
<evidence type="ECO:0000313" key="3">
    <source>
        <dbReference type="EMBL" id="GAA1996499.1"/>
    </source>
</evidence>
<dbReference type="InterPro" id="IPR021421">
    <property type="entry name" value="DUF3071"/>
</dbReference>
<keyword evidence="4" id="KW-1185">Reference proteome</keyword>
<gene>
    <name evidence="3" type="ORF">GCM10009838_72000</name>
</gene>
<evidence type="ECO:0000313" key="4">
    <source>
        <dbReference type="Proteomes" id="UP001499854"/>
    </source>
</evidence>
<dbReference type="NCBIfam" id="NF040712">
    <property type="entry name" value="SepH"/>
    <property type="match status" value="1"/>
</dbReference>
<dbReference type="RefSeq" id="WP_344661650.1">
    <property type="nucleotide sequence ID" value="NZ_BAAAQM010000057.1"/>
</dbReference>
<feature type="domain" description="DUF3071" evidence="2">
    <location>
        <begin position="1"/>
        <end position="169"/>
    </location>
</feature>
<comment type="caution">
    <text evidence="3">The sequence shown here is derived from an EMBL/GenBank/DDBJ whole genome shotgun (WGS) entry which is preliminary data.</text>
</comment>
<feature type="compositionally biased region" description="Basic and acidic residues" evidence="1">
    <location>
        <begin position="365"/>
        <end position="384"/>
    </location>
</feature>
<dbReference type="Proteomes" id="UP001499854">
    <property type="component" value="Unassembled WGS sequence"/>
</dbReference>
<accession>A0ABN2T1A5</accession>
<feature type="region of interest" description="Disordered" evidence="1">
    <location>
        <begin position="236"/>
        <end position="330"/>
    </location>
</feature>
<sequence length="411" mass="43587">MTELRVMAVTSDGSRLVLRSADGQEFHLTIDERLRAAVRGDRARLGQIEIEAEGQLRPRDIQARIRAGATAQEVADACGISVERIRRFEGPILAERAFMAEKAQNTQVRRQGENHGQKLGEIVAERLAKRGAEDAALVRWDSWRREDGTWTVQAVYKISGETYEALWAFDPPRRLVTPEDDEARLLSSDAASIAAAEPMFPFVAASVLSGGTVVPGPVPSSNGSSAGGSLVHLEARRRSSDGGSGAAGPAHPAHPAASAGPAGSGTLDRERERERDRAAAERERTASVERHPSSLPSQAASAGSATASPGTPNGAAGVPGPTQSPEEDFDFLDDTRSAAPIAAVAGQSAGSAFDDAIFGPRTIAPHRERMVGTTDRQAEADGVRPGRRATVPSWDEIVFGSRRGKQKGGRD</sequence>